<comment type="catalytic activity">
    <reaction evidence="7">
        <text>DNA(n) + a 2'-deoxyribonucleoside 5'-triphosphate = DNA(n+1) + diphosphate</text>
        <dbReference type="Rhea" id="RHEA:22508"/>
        <dbReference type="Rhea" id="RHEA-COMP:17339"/>
        <dbReference type="Rhea" id="RHEA-COMP:17340"/>
        <dbReference type="ChEBI" id="CHEBI:33019"/>
        <dbReference type="ChEBI" id="CHEBI:61560"/>
        <dbReference type="ChEBI" id="CHEBI:173112"/>
        <dbReference type="EC" id="2.7.7.7"/>
    </reaction>
</comment>
<dbReference type="GO" id="GO:0009360">
    <property type="term" value="C:DNA polymerase III complex"/>
    <property type="evidence" value="ECO:0007669"/>
    <property type="project" value="TreeGrafter"/>
</dbReference>
<evidence type="ECO:0000256" key="6">
    <source>
        <dbReference type="ARBA" id="ARBA00034754"/>
    </source>
</evidence>
<keyword evidence="2" id="KW-0808">Transferase</keyword>
<dbReference type="GO" id="GO:0006261">
    <property type="term" value="P:DNA-templated DNA replication"/>
    <property type="evidence" value="ECO:0007669"/>
    <property type="project" value="TreeGrafter"/>
</dbReference>
<dbReference type="PANTHER" id="PTHR34388">
    <property type="entry name" value="DNA POLYMERASE III SUBUNIT DELTA"/>
    <property type="match status" value="1"/>
</dbReference>
<dbReference type="GO" id="GO:0003677">
    <property type="term" value="F:DNA binding"/>
    <property type="evidence" value="ECO:0007669"/>
    <property type="project" value="InterPro"/>
</dbReference>
<evidence type="ECO:0000256" key="4">
    <source>
        <dbReference type="ARBA" id="ARBA00022705"/>
    </source>
</evidence>
<dbReference type="AlphaFoldDB" id="A0A239GSY8"/>
<dbReference type="InterPro" id="IPR008921">
    <property type="entry name" value="DNA_pol3_clamp-load_cplx_C"/>
</dbReference>
<dbReference type="OrthoDB" id="9804983at2"/>
<sequence length="342" mass="35842">MKANQRQVEQALDRADPAIRFYLLHGPDESASRALAKRIAKALGADAEKVELAGGTLKGDPALLADEAAAIALFGGPRYVVIDPAGDEILDAVDALLALPQAGNPVVAVAGALRKDSKLLKLATAADTAMAFASYVPEGRDADRVAVALGRDHGLQLRPDIARRLAAAAGNDRAVLEQEIIKFATFLDAAPDRPRELDDDALDALGADAEEGDLSRLVDTTLAGDMAAADAELSRLLGIGTDAIPIVRAFQRQLLLLAQLRAEVAEGQSIDAVMAGPAGRAVFWKEKDKVARLLSRWSPEGLATALARMAEAGRQAMRSGGAGGIAVEAEILALARAAQRMR</sequence>
<name>A0A239GSY8_9SPHN</name>
<dbReference type="InterPro" id="IPR027417">
    <property type="entry name" value="P-loop_NTPase"/>
</dbReference>
<dbReference type="Gene3D" id="1.20.272.10">
    <property type="match status" value="1"/>
</dbReference>
<evidence type="ECO:0000256" key="3">
    <source>
        <dbReference type="ARBA" id="ARBA00022695"/>
    </source>
</evidence>
<dbReference type="NCBIfam" id="TIGR01128">
    <property type="entry name" value="holA"/>
    <property type="match status" value="1"/>
</dbReference>
<dbReference type="Proteomes" id="UP000198281">
    <property type="component" value="Unassembled WGS sequence"/>
</dbReference>
<proteinExistence type="inferred from homology"/>
<gene>
    <name evidence="8" type="ORF">SAMN06295912_11387</name>
</gene>
<keyword evidence="5" id="KW-0239">DNA-directed DNA polymerase</keyword>
<keyword evidence="9" id="KW-1185">Reference proteome</keyword>
<dbReference type="GO" id="GO:0003887">
    <property type="term" value="F:DNA-directed DNA polymerase activity"/>
    <property type="evidence" value="ECO:0007669"/>
    <property type="project" value="UniProtKB-KW"/>
</dbReference>
<evidence type="ECO:0000256" key="5">
    <source>
        <dbReference type="ARBA" id="ARBA00022932"/>
    </source>
</evidence>
<dbReference type="EMBL" id="FZOS01000013">
    <property type="protein sequence ID" value="SNS72250.1"/>
    <property type="molecule type" value="Genomic_DNA"/>
</dbReference>
<dbReference type="EC" id="2.7.7.7" evidence="1"/>
<evidence type="ECO:0000256" key="1">
    <source>
        <dbReference type="ARBA" id="ARBA00012417"/>
    </source>
</evidence>
<evidence type="ECO:0000313" key="8">
    <source>
        <dbReference type="EMBL" id="SNS72250.1"/>
    </source>
</evidence>
<evidence type="ECO:0000313" key="9">
    <source>
        <dbReference type="Proteomes" id="UP000198281"/>
    </source>
</evidence>
<dbReference type="PANTHER" id="PTHR34388:SF1">
    <property type="entry name" value="DNA POLYMERASE III SUBUNIT DELTA"/>
    <property type="match status" value="1"/>
</dbReference>
<dbReference type="RefSeq" id="WP_089220021.1">
    <property type="nucleotide sequence ID" value="NZ_FZOS01000013.1"/>
</dbReference>
<keyword evidence="4" id="KW-0235">DNA replication</keyword>
<evidence type="ECO:0000256" key="2">
    <source>
        <dbReference type="ARBA" id="ARBA00022679"/>
    </source>
</evidence>
<evidence type="ECO:0000256" key="7">
    <source>
        <dbReference type="ARBA" id="ARBA00049244"/>
    </source>
</evidence>
<keyword evidence="3" id="KW-0548">Nucleotidyltransferase</keyword>
<dbReference type="InterPro" id="IPR005790">
    <property type="entry name" value="DNA_polIII_delta"/>
</dbReference>
<dbReference type="SUPFAM" id="SSF52540">
    <property type="entry name" value="P-loop containing nucleoside triphosphate hydrolases"/>
    <property type="match status" value="1"/>
</dbReference>
<accession>A0A239GSY8</accession>
<organism evidence="8 9">
    <name type="scientific">Edaphosphingomonas laterariae</name>
    <dbReference type="NCBI Taxonomy" id="861865"/>
    <lineage>
        <taxon>Bacteria</taxon>
        <taxon>Pseudomonadati</taxon>
        <taxon>Pseudomonadota</taxon>
        <taxon>Alphaproteobacteria</taxon>
        <taxon>Sphingomonadales</taxon>
        <taxon>Rhizorhabdaceae</taxon>
        <taxon>Edaphosphingomonas</taxon>
    </lineage>
</organism>
<dbReference type="SUPFAM" id="SSF48019">
    <property type="entry name" value="post-AAA+ oligomerization domain-like"/>
    <property type="match status" value="1"/>
</dbReference>
<protein>
    <recommendedName>
        <fullName evidence="1">DNA-directed DNA polymerase</fullName>
        <ecNumber evidence="1">2.7.7.7</ecNumber>
    </recommendedName>
</protein>
<comment type="similarity">
    <text evidence="6">Belongs to the DNA polymerase HolA subunit family.</text>
</comment>
<reference evidence="9" key="1">
    <citation type="submission" date="2017-06" db="EMBL/GenBank/DDBJ databases">
        <authorList>
            <person name="Varghese N."/>
            <person name="Submissions S."/>
        </authorList>
    </citation>
    <scope>NUCLEOTIDE SEQUENCE [LARGE SCALE GENOMIC DNA]</scope>
    <source>
        <strain evidence="9">LNB2</strain>
    </source>
</reference>